<dbReference type="InterPro" id="IPR027417">
    <property type="entry name" value="P-loop_NTPase"/>
</dbReference>
<dbReference type="Pfam" id="PF00025">
    <property type="entry name" value="Arf"/>
    <property type="match status" value="1"/>
</dbReference>
<dbReference type="Gene3D" id="3.40.50.300">
    <property type="entry name" value="P-loop containing nucleotide triphosphate hydrolases"/>
    <property type="match status" value="1"/>
</dbReference>
<dbReference type="InterPro" id="IPR044612">
    <property type="entry name" value="ARL2/3"/>
</dbReference>
<comment type="caution">
    <text evidence="3">The sequence shown here is derived from an EMBL/GenBank/DDBJ whole genome shotgun (WGS) entry which is preliminary data.</text>
</comment>
<dbReference type="PANTHER" id="PTHR45697">
    <property type="entry name" value="ADP-RIBOSYLATION FACTOR-LIKE PROTEIN 2-RELATED"/>
    <property type="match status" value="1"/>
</dbReference>
<evidence type="ECO:0000256" key="2">
    <source>
        <dbReference type="ARBA" id="ARBA00023134"/>
    </source>
</evidence>
<protein>
    <submittedName>
        <fullName evidence="3">ADP-ribosylation factor</fullName>
    </submittedName>
</protein>
<keyword evidence="2" id="KW-0342">GTP-binding</keyword>
<keyword evidence="1" id="KW-0547">Nucleotide-binding</keyword>
<accession>A0ABQ7HY43</accession>
<gene>
    <name evidence="3" type="primary">ARF1_1</name>
    <name evidence="3" type="ORF">TCON_1692</name>
</gene>
<keyword evidence="4" id="KW-1185">Reference proteome</keyword>
<dbReference type="Proteomes" id="UP001516464">
    <property type="component" value="Unassembled WGS sequence"/>
</dbReference>
<evidence type="ECO:0000313" key="4">
    <source>
        <dbReference type="Proteomes" id="UP001516464"/>
    </source>
</evidence>
<dbReference type="SUPFAM" id="SSF52540">
    <property type="entry name" value="P-loop containing nucleoside triphosphate hydrolases"/>
    <property type="match status" value="1"/>
</dbReference>
<evidence type="ECO:0000256" key="1">
    <source>
        <dbReference type="ARBA" id="ARBA00022741"/>
    </source>
</evidence>
<sequence length="176" mass="20317">MGSSFSICKGRKRCRILILGLDDMHKNNLYTELTKGKNDTHPPSSYNEKQIHLHGLTAYICDICGAKKMRNLWACQVMHSDAVIFLADSSSKEPFNEVVEEFSKLGNEVKRRDVGFNILVLFNPGRSAEMNEKYAALFNKYSELKNLRVEKCQFDTWDNLNDGMEWLCDRIRSELQ</sequence>
<proteinExistence type="predicted"/>
<organism evidence="3 4">
    <name type="scientific">Astathelohania contejeani</name>
    <dbReference type="NCBI Taxonomy" id="164912"/>
    <lineage>
        <taxon>Eukaryota</taxon>
        <taxon>Fungi</taxon>
        <taxon>Fungi incertae sedis</taxon>
        <taxon>Microsporidia</taxon>
        <taxon>Astathelohaniidae</taxon>
        <taxon>Astathelohania</taxon>
    </lineage>
</organism>
<dbReference type="EMBL" id="SBIQ01000131">
    <property type="protein sequence ID" value="KAF7683090.1"/>
    <property type="molecule type" value="Genomic_DNA"/>
</dbReference>
<name>A0ABQ7HY43_9MICR</name>
<dbReference type="InterPro" id="IPR006689">
    <property type="entry name" value="Small_GTPase_ARF/SAR"/>
</dbReference>
<dbReference type="SMART" id="SM00177">
    <property type="entry name" value="ARF"/>
    <property type="match status" value="1"/>
</dbReference>
<reference evidence="3 4" key="1">
    <citation type="submission" date="2019-01" db="EMBL/GenBank/DDBJ databases">
        <title>Genomes sequencing and comparative genomics of infectious freshwater microsporidia, Cucumispora dikerogammari and Thelohania contejeani.</title>
        <authorList>
            <person name="Cormier A."/>
            <person name="Giraud I."/>
            <person name="Wattier R."/>
            <person name="Teixeira M."/>
            <person name="Grandjean F."/>
            <person name="Rigaud T."/>
            <person name="Cordaux R."/>
        </authorList>
    </citation>
    <scope>NUCLEOTIDE SEQUENCE [LARGE SCALE GENOMIC DNA]</scope>
    <source>
        <strain evidence="3">T1</strain>
        <tissue evidence="3">Spores</tissue>
    </source>
</reference>
<evidence type="ECO:0000313" key="3">
    <source>
        <dbReference type="EMBL" id="KAF7683090.1"/>
    </source>
</evidence>